<evidence type="ECO:0000256" key="1">
    <source>
        <dbReference type="SAM" id="SignalP"/>
    </source>
</evidence>
<dbReference type="KEGG" id="pfy:PFICI_14407"/>
<dbReference type="GeneID" id="19279420"/>
<evidence type="ECO:0000313" key="3">
    <source>
        <dbReference type="Proteomes" id="UP000030651"/>
    </source>
</evidence>
<keyword evidence="1" id="KW-0732">Signal</keyword>
<reference evidence="3" key="1">
    <citation type="journal article" date="2015" name="BMC Genomics">
        <title>Genomic and transcriptomic analysis of the endophytic fungus Pestalotiopsis fici reveals its lifestyle and high potential for synthesis of natural products.</title>
        <authorList>
            <person name="Wang X."/>
            <person name="Zhang X."/>
            <person name="Liu L."/>
            <person name="Xiang M."/>
            <person name="Wang W."/>
            <person name="Sun X."/>
            <person name="Che Y."/>
            <person name="Guo L."/>
            <person name="Liu G."/>
            <person name="Guo L."/>
            <person name="Wang C."/>
            <person name="Yin W.B."/>
            <person name="Stadler M."/>
            <person name="Zhang X."/>
            <person name="Liu X."/>
        </authorList>
    </citation>
    <scope>NUCLEOTIDE SEQUENCE [LARGE SCALE GENOMIC DNA]</scope>
    <source>
        <strain evidence="3">W106-1 / CGMCC3.15140</strain>
    </source>
</reference>
<accession>W3WKW5</accession>
<feature type="signal peptide" evidence="1">
    <location>
        <begin position="1"/>
        <end position="21"/>
    </location>
</feature>
<name>W3WKW5_PESFW</name>
<dbReference type="RefSeq" id="XP_007841179.1">
    <property type="nucleotide sequence ID" value="XM_007842988.1"/>
</dbReference>
<gene>
    <name evidence="2" type="ORF">PFICI_14407</name>
</gene>
<dbReference type="Proteomes" id="UP000030651">
    <property type="component" value="Unassembled WGS sequence"/>
</dbReference>
<evidence type="ECO:0000313" key="2">
    <source>
        <dbReference type="EMBL" id="ETS73461.1"/>
    </source>
</evidence>
<dbReference type="EMBL" id="KI912121">
    <property type="protein sequence ID" value="ETS73461.1"/>
    <property type="molecule type" value="Genomic_DNA"/>
</dbReference>
<dbReference type="AlphaFoldDB" id="W3WKW5"/>
<protein>
    <submittedName>
        <fullName evidence="2">Uncharacterized protein</fullName>
    </submittedName>
</protein>
<organism evidence="2 3">
    <name type="scientific">Pestalotiopsis fici (strain W106-1 / CGMCC3.15140)</name>
    <dbReference type="NCBI Taxonomy" id="1229662"/>
    <lineage>
        <taxon>Eukaryota</taxon>
        <taxon>Fungi</taxon>
        <taxon>Dikarya</taxon>
        <taxon>Ascomycota</taxon>
        <taxon>Pezizomycotina</taxon>
        <taxon>Sordariomycetes</taxon>
        <taxon>Xylariomycetidae</taxon>
        <taxon>Amphisphaeriales</taxon>
        <taxon>Sporocadaceae</taxon>
        <taxon>Pestalotiopsis</taxon>
    </lineage>
</organism>
<dbReference type="HOGENOM" id="CLU_1723001_0_0_1"/>
<feature type="chain" id="PRO_5004834760" evidence="1">
    <location>
        <begin position="22"/>
        <end position="152"/>
    </location>
</feature>
<proteinExistence type="predicted"/>
<dbReference type="OrthoDB" id="4721085at2759"/>
<keyword evidence="3" id="KW-1185">Reference proteome</keyword>
<sequence length="152" mass="16235">MFATARISILGMLPYLTPACGHPIAAMNDGVMTGPHHDMSNVHDGLTSPFAEKSDAGAAWAFTLWSGMQCTGVQVEEYGTSTTECVLASPPSYLGLANNWVASDNYVLFFHNTDCSGSPMFTLGNNTDVAGCWAPNAGEAIWSYQVKNSDEM</sequence>
<dbReference type="InParanoid" id="W3WKW5"/>